<keyword evidence="10" id="KW-1185">Reference proteome</keyword>
<evidence type="ECO:0000256" key="4">
    <source>
        <dbReference type="ARBA" id="ARBA00023125"/>
    </source>
</evidence>
<dbReference type="GO" id="GO:0044780">
    <property type="term" value="P:bacterial-type flagellum assembly"/>
    <property type="evidence" value="ECO:0007669"/>
    <property type="project" value="InterPro"/>
</dbReference>
<dbReference type="KEGG" id="plue:EWM63_27565"/>
<dbReference type="InterPro" id="IPR036194">
    <property type="entry name" value="FlhD_sf"/>
</dbReference>
<evidence type="ECO:0000313" key="9">
    <source>
        <dbReference type="EMBL" id="QBE66272.1"/>
    </source>
</evidence>
<keyword evidence="7" id="KW-0804">Transcription</keyword>
<evidence type="ECO:0000256" key="1">
    <source>
        <dbReference type="ARBA" id="ARBA00022490"/>
    </source>
</evidence>
<keyword evidence="6" id="KW-0010">Activator</keyword>
<evidence type="ECO:0000256" key="3">
    <source>
        <dbReference type="ARBA" id="ARBA00023015"/>
    </source>
</evidence>
<evidence type="ECO:0000256" key="2">
    <source>
        <dbReference type="ARBA" id="ARBA00022795"/>
    </source>
</evidence>
<evidence type="ECO:0008006" key="11">
    <source>
        <dbReference type="Google" id="ProtNLM"/>
    </source>
</evidence>
<dbReference type="InterPro" id="IPR023559">
    <property type="entry name" value="Flagellar_FlhD"/>
</dbReference>
<accession>A0A4P6L5Z0</accession>
<comment type="function">
    <text evidence="8">Functions in complex with FlhC as a master transcriptional regulator that regulates transcription of several flagellar and non-flagellar operons by binding to their promoter region. Activates expression of class 2 flagellar genes, including fliA, which is a flagellum-specific sigma factor that turns on the class 3 genes. Also regulates genes whose products function in a variety of physiological pathways.</text>
</comment>
<dbReference type="OrthoDB" id="8704056at2"/>
<dbReference type="AlphaFoldDB" id="A0A4P6L5Z0"/>
<dbReference type="SUPFAM" id="SSF63592">
    <property type="entry name" value="Flagellar transcriptional activator FlhD"/>
    <property type="match status" value="1"/>
</dbReference>
<dbReference type="Pfam" id="PF05247">
    <property type="entry name" value="FlhD"/>
    <property type="match status" value="1"/>
</dbReference>
<protein>
    <recommendedName>
        <fullName evidence="11">Flagellar transcriptional regulator FlhD</fullName>
    </recommendedName>
</protein>
<keyword evidence="2" id="KW-1005">Bacterial flagellum biogenesis</keyword>
<organism evidence="9 10">
    <name type="scientific">Pseudoduganella lutea</name>
    <dbReference type="NCBI Taxonomy" id="321985"/>
    <lineage>
        <taxon>Bacteria</taxon>
        <taxon>Pseudomonadati</taxon>
        <taxon>Pseudomonadota</taxon>
        <taxon>Betaproteobacteria</taxon>
        <taxon>Burkholderiales</taxon>
        <taxon>Oxalobacteraceae</taxon>
        <taxon>Telluria group</taxon>
        <taxon>Pseudoduganella</taxon>
    </lineage>
</organism>
<evidence type="ECO:0000256" key="5">
    <source>
        <dbReference type="ARBA" id="ARBA00023157"/>
    </source>
</evidence>
<reference evidence="9 10" key="1">
    <citation type="submission" date="2019-02" db="EMBL/GenBank/DDBJ databases">
        <title>Draft Genome Sequences of Six Type Strains of the Genus Massilia.</title>
        <authorList>
            <person name="Miess H."/>
            <person name="Frediansyhah A."/>
            <person name="Gross H."/>
        </authorList>
    </citation>
    <scope>NUCLEOTIDE SEQUENCE [LARGE SCALE GENOMIC DNA]</scope>
    <source>
        <strain evidence="9 10">DSM 17473</strain>
    </source>
</reference>
<evidence type="ECO:0000256" key="6">
    <source>
        <dbReference type="ARBA" id="ARBA00023159"/>
    </source>
</evidence>
<dbReference type="EMBL" id="CP035913">
    <property type="protein sequence ID" value="QBE66272.1"/>
    <property type="molecule type" value="Genomic_DNA"/>
</dbReference>
<dbReference type="RefSeq" id="WP_130189380.1">
    <property type="nucleotide sequence ID" value="NZ_CP035913.1"/>
</dbReference>
<evidence type="ECO:0000313" key="10">
    <source>
        <dbReference type="Proteomes" id="UP000290637"/>
    </source>
</evidence>
<gene>
    <name evidence="9" type="ORF">EWM63_27565</name>
</gene>
<keyword evidence="5" id="KW-1015">Disulfide bond</keyword>
<keyword evidence="1" id="KW-0963">Cytoplasm</keyword>
<dbReference type="Gene3D" id="1.10.4000.10">
    <property type="entry name" value="Flagellar transcriptional activator FlhD"/>
    <property type="match status" value="1"/>
</dbReference>
<sequence>MDNAPHLSDVQQLNLDYLLIVQAALKQDRLTASYTFHLDPDSAAILPTMSVRELSTLAQSVTQESLCRPIANLAALLKAPRSLAGMLCTAGVGQNAAGMPAGQTNTATF</sequence>
<dbReference type="GO" id="GO:0003677">
    <property type="term" value="F:DNA binding"/>
    <property type="evidence" value="ECO:0007669"/>
    <property type="project" value="UniProtKB-KW"/>
</dbReference>
<keyword evidence="3" id="KW-0805">Transcription regulation</keyword>
<evidence type="ECO:0000256" key="7">
    <source>
        <dbReference type="ARBA" id="ARBA00023163"/>
    </source>
</evidence>
<name>A0A4P6L5Z0_9BURK</name>
<keyword evidence="4" id="KW-0238">DNA-binding</keyword>
<dbReference type="Proteomes" id="UP000290637">
    <property type="component" value="Chromosome"/>
</dbReference>
<proteinExistence type="predicted"/>
<evidence type="ECO:0000256" key="8">
    <source>
        <dbReference type="ARBA" id="ARBA00025431"/>
    </source>
</evidence>
<dbReference type="GO" id="GO:0045893">
    <property type="term" value="P:positive regulation of DNA-templated transcription"/>
    <property type="evidence" value="ECO:0007669"/>
    <property type="project" value="InterPro"/>
</dbReference>